<dbReference type="RefSeq" id="WP_345866061.1">
    <property type="nucleotide sequence ID" value="NZ_JBDIMF010000007.1"/>
</dbReference>
<keyword evidence="11 15" id="KW-0442">Lipid degradation</keyword>
<name>A0ABU9XWF2_9SPHN</name>
<evidence type="ECO:0000256" key="5">
    <source>
        <dbReference type="ARBA" id="ARBA00022452"/>
    </source>
</evidence>
<feature type="signal peptide" evidence="15">
    <location>
        <begin position="1"/>
        <end position="19"/>
    </location>
</feature>
<evidence type="ECO:0000256" key="14">
    <source>
        <dbReference type="ARBA" id="ARBA00023237"/>
    </source>
</evidence>
<dbReference type="EC" id="3.1.1.4" evidence="15"/>
<keyword evidence="14 15" id="KW-0998">Cell outer membrane</keyword>
<dbReference type="InterPro" id="IPR003187">
    <property type="entry name" value="PLipase_A1"/>
</dbReference>
<evidence type="ECO:0000256" key="12">
    <source>
        <dbReference type="ARBA" id="ARBA00023098"/>
    </source>
</evidence>
<dbReference type="PANTHER" id="PTHR40457">
    <property type="entry name" value="PHOSPHOLIPASE A1"/>
    <property type="match status" value="1"/>
</dbReference>
<evidence type="ECO:0000256" key="3">
    <source>
        <dbReference type="ARBA" id="ARBA00010525"/>
    </source>
</evidence>
<reference evidence="16 17" key="1">
    <citation type="submission" date="2024-05" db="EMBL/GenBank/DDBJ databases">
        <authorList>
            <person name="Liu Q."/>
            <person name="Xin Y.-H."/>
        </authorList>
    </citation>
    <scope>NUCLEOTIDE SEQUENCE [LARGE SCALE GENOMIC DNA]</scope>
    <source>
        <strain evidence="16 17">CGMCC 1.15349</strain>
    </source>
</reference>
<accession>A0ABU9XWF2</accession>
<comment type="similarity">
    <text evidence="3 15">Belongs to the phospholipase A1 family.</text>
</comment>
<evidence type="ECO:0000256" key="9">
    <source>
        <dbReference type="ARBA" id="ARBA00022801"/>
    </source>
</evidence>
<keyword evidence="10 15" id="KW-0106">Calcium</keyword>
<evidence type="ECO:0000256" key="4">
    <source>
        <dbReference type="ARBA" id="ARBA00011702"/>
    </source>
</evidence>
<evidence type="ECO:0000256" key="15">
    <source>
        <dbReference type="RuleBase" id="RU366027"/>
    </source>
</evidence>
<comment type="function">
    <text evidence="15">Hydrolysis of phosphatidylcholine with phospholipase A2 (EC 3.1.1.4) and phospholipase A1 (EC 3.1.1.32) activities.</text>
</comment>
<keyword evidence="12 15" id="KW-0443">Lipid metabolism</keyword>
<evidence type="ECO:0000313" key="17">
    <source>
        <dbReference type="Proteomes" id="UP001404104"/>
    </source>
</evidence>
<dbReference type="Gene3D" id="2.40.230.10">
    <property type="entry name" value="Phospholipase A1"/>
    <property type="match status" value="1"/>
</dbReference>
<keyword evidence="6" id="KW-0812">Transmembrane</keyword>
<comment type="caution">
    <text evidence="16">The sequence shown here is derived from an EMBL/GenBank/DDBJ whole genome shotgun (WGS) entry which is preliminary data.</text>
</comment>
<evidence type="ECO:0000256" key="8">
    <source>
        <dbReference type="ARBA" id="ARBA00022729"/>
    </source>
</evidence>
<dbReference type="InterPro" id="IPR036541">
    <property type="entry name" value="PLipase_A1_sf"/>
</dbReference>
<keyword evidence="13" id="KW-0472">Membrane</keyword>
<sequence length="354" mass="36891">MRTPLLAIIIASLASPAAAQLRPLVEPPLSAAVARDGVTVFLLNEGATDVPATGPAALDTVAQDGTPLRLIAAPDGVVMVKAGGFARLQYRLAAAGAALATTPAAPAAPASVPASVAAAETILVSSRGESRGLLDRFGTHEPTYGAFGLQDAGGKLQLSFAFRALGQAEGPHLSFAYTQTMLWAIDRSSGPIGPTTYSPEIFVDVPLRDTLLLGAGYRHDSNGDGPASSIDANRFFARATKTFDLGGGWRADLTPQAWFYVGPQGVAPDLERYWGYTSLTASIGQQDGIKIAGTLRGNPGTGKGAGEMFVSYPLRVLGLPGVYLFGQGFAGYGEALSRYDQRDRRARLGIALTR</sequence>
<keyword evidence="9 15" id="KW-0378">Hydrolase</keyword>
<dbReference type="Pfam" id="PF02253">
    <property type="entry name" value="PLA1"/>
    <property type="match status" value="1"/>
</dbReference>
<dbReference type="PRINTS" id="PR01486">
    <property type="entry name" value="PHPHLIPASEA1"/>
</dbReference>
<evidence type="ECO:0000256" key="7">
    <source>
        <dbReference type="ARBA" id="ARBA00022723"/>
    </source>
</evidence>
<evidence type="ECO:0000256" key="6">
    <source>
        <dbReference type="ARBA" id="ARBA00022692"/>
    </source>
</evidence>
<keyword evidence="17" id="KW-1185">Reference proteome</keyword>
<dbReference type="EC" id="3.1.1.32" evidence="15"/>
<comment type="catalytic activity">
    <reaction evidence="2 15">
        <text>a 1,2-diacyl-sn-glycero-3-phosphocholine + H2O = a 1-acyl-sn-glycero-3-phosphocholine + a fatty acid + H(+)</text>
        <dbReference type="Rhea" id="RHEA:15801"/>
        <dbReference type="ChEBI" id="CHEBI:15377"/>
        <dbReference type="ChEBI" id="CHEBI:15378"/>
        <dbReference type="ChEBI" id="CHEBI:28868"/>
        <dbReference type="ChEBI" id="CHEBI:57643"/>
        <dbReference type="ChEBI" id="CHEBI:58168"/>
        <dbReference type="EC" id="3.1.1.4"/>
    </reaction>
</comment>
<dbReference type="PANTHER" id="PTHR40457:SF1">
    <property type="entry name" value="PHOSPHOLIPASE A1"/>
    <property type="match status" value="1"/>
</dbReference>
<keyword evidence="7 15" id="KW-0479">Metal-binding</keyword>
<evidence type="ECO:0000256" key="13">
    <source>
        <dbReference type="ARBA" id="ARBA00023136"/>
    </source>
</evidence>
<evidence type="ECO:0000256" key="11">
    <source>
        <dbReference type="ARBA" id="ARBA00022963"/>
    </source>
</evidence>
<evidence type="ECO:0000256" key="2">
    <source>
        <dbReference type="ARBA" id="ARBA00001604"/>
    </source>
</evidence>
<feature type="chain" id="PRO_5044983563" description="Phospholipase A1" evidence="15">
    <location>
        <begin position="20"/>
        <end position="354"/>
    </location>
</feature>
<comment type="subcellular location">
    <subcellularLocation>
        <location evidence="15">Cell outer membrane</location>
        <topology evidence="15">Multi-pass membrane protein</topology>
    </subcellularLocation>
    <text evidence="15">One of the very few enzymes located there.</text>
</comment>
<comment type="catalytic activity">
    <reaction evidence="1 15">
        <text>a 1,2-diacyl-sn-glycero-3-phosphocholine + H2O = a 2-acyl-sn-glycero-3-phosphocholine + a fatty acid + H(+)</text>
        <dbReference type="Rhea" id="RHEA:18689"/>
        <dbReference type="ChEBI" id="CHEBI:15377"/>
        <dbReference type="ChEBI" id="CHEBI:15378"/>
        <dbReference type="ChEBI" id="CHEBI:28868"/>
        <dbReference type="ChEBI" id="CHEBI:57643"/>
        <dbReference type="ChEBI" id="CHEBI:57875"/>
        <dbReference type="EC" id="3.1.1.32"/>
    </reaction>
</comment>
<evidence type="ECO:0000313" key="16">
    <source>
        <dbReference type="EMBL" id="MEN2787833.1"/>
    </source>
</evidence>
<organism evidence="16 17">
    <name type="scientific">Sphingomonas qilianensis</name>
    <dbReference type="NCBI Taxonomy" id="1736690"/>
    <lineage>
        <taxon>Bacteria</taxon>
        <taxon>Pseudomonadati</taxon>
        <taxon>Pseudomonadota</taxon>
        <taxon>Alphaproteobacteria</taxon>
        <taxon>Sphingomonadales</taxon>
        <taxon>Sphingomonadaceae</taxon>
        <taxon>Sphingomonas</taxon>
    </lineage>
</organism>
<protein>
    <recommendedName>
        <fullName evidence="15">Phospholipase A1</fullName>
        <ecNumber evidence="15">3.1.1.32</ecNumber>
        <ecNumber evidence="15">3.1.1.4</ecNumber>
    </recommendedName>
    <alternativeName>
        <fullName evidence="15">Phosphatidylcholine 1-acylhydrolase</fullName>
    </alternativeName>
</protein>
<dbReference type="SUPFAM" id="SSF56931">
    <property type="entry name" value="Outer membrane phospholipase A (OMPLA)"/>
    <property type="match status" value="1"/>
</dbReference>
<evidence type="ECO:0000256" key="1">
    <source>
        <dbReference type="ARBA" id="ARBA00000111"/>
    </source>
</evidence>
<dbReference type="EMBL" id="JBDIMF010000007">
    <property type="protein sequence ID" value="MEN2787833.1"/>
    <property type="molecule type" value="Genomic_DNA"/>
</dbReference>
<gene>
    <name evidence="16" type="ORF">ABC969_15570</name>
</gene>
<comment type="subunit">
    <text evidence="4 15">Homodimer; dimerization is reversible, and the dimeric form is the active one.</text>
</comment>
<keyword evidence="5" id="KW-1134">Transmembrane beta strand</keyword>
<evidence type="ECO:0000256" key="10">
    <source>
        <dbReference type="ARBA" id="ARBA00022837"/>
    </source>
</evidence>
<keyword evidence="8 15" id="KW-0732">Signal</keyword>
<proteinExistence type="inferred from homology"/>
<dbReference type="Proteomes" id="UP001404104">
    <property type="component" value="Unassembled WGS sequence"/>
</dbReference>
<comment type="cofactor">
    <cofactor evidence="15">
        <name>Ca(2+)</name>
        <dbReference type="ChEBI" id="CHEBI:29108"/>
    </cofactor>
    <text evidence="15">Binds 1 Ca(2+) ion per monomer. In the dimeric form the Ca(2+) is bound by different amino acids with binding of each Ca(2+) shared with ligands coming from each monomer. The Ca(2+) ion may have a role in catalysis.</text>
</comment>